<dbReference type="Gene3D" id="2.60.40.4070">
    <property type="match status" value="1"/>
</dbReference>
<sequence length="524" mass="58881">MLKGINKLNSGGTIMRKKLPLGALVVFAVLTSSLNAQPTSLLSEGFEGPFPPGGWSTSTSIGQNQWFRNDYWGRPNYTPGGNGYCADNDDAGAGPGAARVGNNILQSSMFDASGYNIIWLAYDVDWYPVGEDMMGRVEVYNGSSWIIVMNHPMSRKTTRDSINISDKVGAAMNARVRFLYSEMTGGVKSNWYEVDDVNVWGSDPPEPLDLVMVQIIRPWDKEKGGVPFKPSCRIYNNLDTTAHGKVHCGIKQWLPQQTVYEDVHNNYPLEPGYTVVEFAPFTPLKNNSYNAFFVVEHPDDVNPTNNDMNKNFSTHEIEYDVTPYEMLFPETPEQINPFEPTANYAERLGKKTVDVKMHCWIQDFDTEEWVYRDSSDIRDFEPYDTFLAIFYTAYLETGTYIIRFWANGENNTNISNPPLVDTFNYTYTTGIAETPITARFSLDAVTPNLCVNFTTIHFTLGHSTNVNLRVYDATGNVVATLADGSRNAGCHSVDWNTHDVASGIYFLKLTTPEFRATQKLLVLH</sequence>
<gene>
    <name evidence="1" type="ORF">CEE36_06810</name>
</gene>
<evidence type="ECO:0000313" key="2">
    <source>
        <dbReference type="Proteomes" id="UP000317778"/>
    </source>
</evidence>
<protein>
    <submittedName>
        <fullName evidence="1">Uncharacterized protein</fullName>
    </submittedName>
</protein>
<accession>A0A532V6H8</accession>
<organism evidence="1 2">
    <name type="scientific">candidate division TA06 bacterium B3_TA06</name>
    <dbReference type="NCBI Taxonomy" id="2012487"/>
    <lineage>
        <taxon>Bacteria</taxon>
        <taxon>Bacteria division TA06</taxon>
    </lineage>
</organism>
<dbReference type="NCBIfam" id="TIGR04183">
    <property type="entry name" value="Por_Secre_tail"/>
    <property type="match status" value="1"/>
</dbReference>
<reference evidence="1 2" key="1">
    <citation type="submission" date="2017-06" db="EMBL/GenBank/DDBJ databases">
        <title>Novel microbial phyla capable of carbon fixation and sulfur reduction in deep-sea sediments.</title>
        <authorList>
            <person name="Huang J."/>
            <person name="Baker B."/>
            <person name="Wang Y."/>
        </authorList>
    </citation>
    <scope>NUCLEOTIDE SEQUENCE [LARGE SCALE GENOMIC DNA]</scope>
    <source>
        <strain evidence="1">B3_TA06</strain>
    </source>
</reference>
<proteinExistence type="predicted"/>
<dbReference type="AlphaFoldDB" id="A0A532V6H8"/>
<dbReference type="EMBL" id="NJBO01000009">
    <property type="protein sequence ID" value="TKJ42788.1"/>
    <property type="molecule type" value="Genomic_DNA"/>
</dbReference>
<evidence type="ECO:0000313" key="1">
    <source>
        <dbReference type="EMBL" id="TKJ42788.1"/>
    </source>
</evidence>
<name>A0A532V6H8_UNCT6</name>
<comment type="caution">
    <text evidence="1">The sequence shown here is derived from an EMBL/GenBank/DDBJ whole genome shotgun (WGS) entry which is preliminary data.</text>
</comment>
<dbReference type="InterPro" id="IPR026444">
    <property type="entry name" value="Secre_tail"/>
</dbReference>
<dbReference type="Proteomes" id="UP000317778">
    <property type="component" value="Unassembled WGS sequence"/>
</dbReference>